<feature type="transmembrane region" description="Helical" evidence="1">
    <location>
        <begin position="12"/>
        <end position="31"/>
    </location>
</feature>
<dbReference type="Proteomes" id="UP000499080">
    <property type="component" value="Unassembled WGS sequence"/>
</dbReference>
<evidence type="ECO:0000256" key="1">
    <source>
        <dbReference type="SAM" id="Phobius"/>
    </source>
</evidence>
<keyword evidence="1" id="KW-1133">Transmembrane helix</keyword>
<dbReference type="EMBL" id="BGPR01002786">
    <property type="protein sequence ID" value="GBM78921.1"/>
    <property type="molecule type" value="Genomic_DNA"/>
</dbReference>
<name>A0A4Y2IM39_ARAVE</name>
<proteinExistence type="predicted"/>
<comment type="caution">
    <text evidence="2">The sequence shown here is derived from an EMBL/GenBank/DDBJ whole genome shotgun (WGS) entry which is preliminary data.</text>
</comment>
<reference evidence="2 3" key="1">
    <citation type="journal article" date="2019" name="Sci. Rep.">
        <title>Orb-weaving spider Araneus ventricosus genome elucidates the spidroin gene catalogue.</title>
        <authorList>
            <person name="Kono N."/>
            <person name="Nakamura H."/>
            <person name="Ohtoshi R."/>
            <person name="Moran D.A.P."/>
            <person name="Shinohara A."/>
            <person name="Yoshida Y."/>
            <person name="Fujiwara M."/>
            <person name="Mori M."/>
            <person name="Tomita M."/>
            <person name="Arakawa K."/>
        </authorList>
    </citation>
    <scope>NUCLEOTIDE SEQUENCE [LARGE SCALE GENOMIC DNA]</scope>
</reference>
<evidence type="ECO:0000313" key="3">
    <source>
        <dbReference type="Proteomes" id="UP000499080"/>
    </source>
</evidence>
<protein>
    <submittedName>
        <fullName evidence="2">Uncharacterized protein</fullName>
    </submittedName>
</protein>
<evidence type="ECO:0000313" key="2">
    <source>
        <dbReference type="EMBL" id="GBM78921.1"/>
    </source>
</evidence>
<dbReference type="AlphaFoldDB" id="A0A4Y2IM39"/>
<keyword evidence="1" id="KW-0472">Membrane</keyword>
<keyword evidence="3" id="KW-1185">Reference proteome</keyword>
<accession>A0A4Y2IM39</accession>
<organism evidence="2 3">
    <name type="scientific">Araneus ventricosus</name>
    <name type="common">Orbweaver spider</name>
    <name type="synonym">Epeira ventricosa</name>
    <dbReference type="NCBI Taxonomy" id="182803"/>
    <lineage>
        <taxon>Eukaryota</taxon>
        <taxon>Metazoa</taxon>
        <taxon>Ecdysozoa</taxon>
        <taxon>Arthropoda</taxon>
        <taxon>Chelicerata</taxon>
        <taxon>Arachnida</taxon>
        <taxon>Araneae</taxon>
        <taxon>Araneomorphae</taxon>
        <taxon>Entelegynae</taxon>
        <taxon>Araneoidea</taxon>
        <taxon>Araneidae</taxon>
        <taxon>Araneus</taxon>
    </lineage>
</organism>
<sequence>MKRFAHVHLDIICQASGVVIVLALTMIIRFYKVRSCSHVRHEAETVARLDWLDALPPRLIGYPAAVLHEISNASAAELVYLLQVSDRLDSCTRRNGCDQCPDYVASHVPLFRAVSPTFLRHSPCKESFRKDLET</sequence>
<keyword evidence="1" id="KW-0812">Transmembrane</keyword>
<gene>
    <name evidence="2" type="ORF">AVEN_99394_1</name>
</gene>